<evidence type="ECO:0000256" key="1">
    <source>
        <dbReference type="ARBA" id="ARBA00004370"/>
    </source>
</evidence>
<dbReference type="Proteomes" id="UP001597206">
    <property type="component" value="Unassembled WGS sequence"/>
</dbReference>
<evidence type="ECO:0000313" key="7">
    <source>
        <dbReference type="EMBL" id="MFD1123324.1"/>
    </source>
</evidence>
<dbReference type="EMBL" id="JBHTLN010000002">
    <property type="protein sequence ID" value="MFD1123324.1"/>
    <property type="molecule type" value="Genomic_DNA"/>
</dbReference>
<keyword evidence="4 6" id="KW-1133">Transmembrane helix</keyword>
<dbReference type="RefSeq" id="WP_379034888.1">
    <property type="nucleotide sequence ID" value="NZ_JBHTLN010000002.1"/>
</dbReference>
<dbReference type="InterPro" id="IPR002994">
    <property type="entry name" value="Surf1/Shy1"/>
</dbReference>
<accession>A0ABW3PAM7</accession>
<dbReference type="Pfam" id="PF02104">
    <property type="entry name" value="SURF1"/>
    <property type="match status" value="1"/>
</dbReference>
<keyword evidence="8" id="KW-1185">Reference proteome</keyword>
<dbReference type="PANTHER" id="PTHR23427:SF2">
    <property type="entry name" value="SURFEIT LOCUS PROTEIN 1"/>
    <property type="match status" value="1"/>
</dbReference>
<comment type="similarity">
    <text evidence="2 6">Belongs to the SURF1 family.</text>
</comment>
<proteinExistence type="inferred from homology"/>
<evidence type="ECO:0000256" key="4">
    <source>
        <dbReference type="ARBA" id="ARBA00022989"/>
    </source>
</evidence>
<protein>
    <recommendedName>
        <fullName evidence="6">SURF1-like protein</fullName>
    </recommendedName>
</protein>
<evidence type="ECO:0000256" key="3">
    <source>
        <dbReference type="ARBA" id="ARBA00022692"/>
    </source>
</evidence>
<keyword evidence="6" id="KW-1003">Cell membrane</keyword>
<keyword evidence="5 6" id="KW-0472">Membrane</keyword>
<evidence type="ECO:0000256" key="2">
    <source>
        <dbReference type="ARBA" id="ARBA00007165"/>
    </source>
</evidence>
<gene>
    <name evidence="7" type="ORF">ACFQ2T_12460</name>
</gene>
<name>A0ABW3PAM7_9PROT</name>
<feature type="transmembrane region" description="Helical" evidence="6">
    <location>
        <begin position="12"/>
        <end position="32"/>
    </location>
</feature>
<dbReference type="PROSITE" id="PS50895">
    <property type="entry name" value="SURF1"/>
    <property type="match status" value="1"/>
</dbReference>
<evidence type="ECO:0000256" key="5">
    <source>
        <dbReference type="ARBA" id="ARBA00023136"/>
    </source>
</evidence>
<sequence>MQIPLGSYVLRVRPVVILVVALMVFGCFKLGMWQWHKAEQKQAITLALTDGKLNVVELLAQGKLDEENIEALHTRTVKLTGHYLIEHSFFLDNQVEQGQAGFHVLTPFLLNDGHTVILVNRGWVAGFSDHQQLPVVETNPAEQTVAGMLWHQKKTGFQLGKQDATWNKVQQVIDFEYLQQQLPYPLLPHAILKLDPAVAQDGFVRNWDVPAGQVEKHLSYAYQWFGFALASILIGVYQMLEKRQEES</sequence>
<evidence type="ECO:0000256" key="6">
    <source>
        <dbReference type="RuleBase" id="RU363076"/>
    </source>
</evidence>
<dbReference type="InterPro" id="IPR045214">
    <property type="entry name" value="Surf1/Surf4"/>
</dbReference>
<evidence type="ECO:0000313" key="8">
    <source>
        <dbReference type="Proteomes" id="UP001597206"/>
    </source>
</evidence>
<organism evidence="7 8">
    <name type="scientific">Methylophilus flavus</name>
    <dbReference type="NCBI Taxonomy" id="640084"/>
    <lineage>
        <taxon>Bacteria</taxon>
        <taxon>Pseudomonadati</taxon>
        <taxon>Pseudomonadota</taxon>
        <taxon>Betaproteobacteria</taxon>
        <taxon>Nitrosomonadales</taxon>
        <taxon>Methylophilaceae</taxon>
        <taxon>Methylophilus</taxon>
    </lineage>
</organism>
<dbReference type="PANTHER" id="PTHR23427">
    <property type="entry name" value="SURFEIT LOCUS PROTEIN"/>
    <property type="match status" value="1"/>
</dbReference>
<comment type="caution">
    <text evidence="7">The sequence shown here is derived from an EMBL/GenBank/DDBJ whole genome shotgun (WGS) entry which is preliminary data.</text>
</comment>
<comment type="subcellular location">
    <subcellularLocation>
        <location evidence="6">Cell membrane</location>
        <topology evidence="6">Multi-pass membrane protein</topology>
    </subcellularLocation>
    <subcellularLocation>
        <location evidence="1">Membrane</location>
    </subcellularLocation>
</comment>
<reference evidence="8" key="1">
    <citation type="journal article" date="2019" name="Int. J. Syst. Evol. Microbiol.">
        <title>The Global Catalogue of Microorganisms (GCM) 10K type strain sequencing project: providing services to taxonomists for standard genome sequencing and annotation.</title>
        <authorList>
            <consortium name="The Broad Institute Genomics Platform"/>
            <consortium name="The Broad Institute Genome Sequencing Center for Infectious Disease"/>
            <person name="Wu L."/>
            <person name="Ma J."/>
        </authorList>
    </citation>
    <scope>NUCLEOTIDE SEQUENCE [LARGE SCALE GENOMIC DNA]</scope>
    <source>
        <strain evidence="8">CCUG 58411</strain>
    </source>
</reference>
<dbReference type="CDD" id="cd06662">
    <property type="entry name" value="SURF1"/>
    <property type="match status" value="1"/>
</dbReference>
<feature type="transmembrane region" description="Helical" evidence="6">
    <location>
        <begin position="220"/>
        <end position="240"/>
    </location>
</feature>
<keyword evidence="3 6" id="KW-0812">Transmembrane</keyword>